<evidence type="ECO:0000313" key="2">
    <source>
        <dbReference type="Proteomes" id="UP000429232"/>
    </source>
</evidence>
<organism evidence="1 2">
    <name type="scientific">Mucilaginibacter ginkgonis</name>
    <dbReference type="NCBI Taxonomy" id="2682091"/>
    <lineage>
        <taxon>Bacteria</taxon>
        <taxon>Pseudomonadati</taxon>
        <taxon>Bacteroidota</taxon>
        <taxon>Sphingobacteriia</taxon>
        <taxon>Sphingobacteriales</taxon>
        <taxon>Sphingobacteriaceae</taxon>
        <taxon>Mucilaginibacter</taxon>
    </lineage>
</organism>
<proteinExistence type="predicted"/>
<protein>
    <submittedName>
        <fullName evidence="1">Uncharacterized protein</fullName>
    </submittedName>
</protein>
<dbReference type="Proteomes" id="UP000429232">
    <property type="component" value="Chromosome"/>
</dbReference>
<reference evidence="1 2" key="1">
    <citation type="submission" date="2020-12" db="EMBL/GenBank/DDBJ databases">
        <title>HMF7856_wgs.fasta genome submission.</title>
        <authorList>
            <person name="Kang H."/>
            <person name="Kim H."/>
            <person name="Joh K."/>
        </authorList>
    </citation>
    <scope>NUCLEOTIDE SEQUENCE [LARGE SCALE GENOMIC DNA]</scope>
    <source>
        <strain evidence="1 2">HMF7856</strain>
    </source>
</reference>
<evidence type="ECO:0000313" key="1">
    <source>
        <dbReference type="EMBL" id="QQL49381.1"/>
    </source>
</evidence>
<dbReference type="RefSeq" id="WP_157524498.1">
    <property type="nucleotide sequence ID" value="NZ_CP066775.1"/>
</dbReference>
<keyword evidence="2" id="KW-1185">Reference proteome</keyword>
<gene>
    <name evidence="1" type="ORF">GO620_014585</name>
</gene>
<dbReference type="EMBL" id="CP066775">
    <property type="protein sequence ID" value="QQL49381.1"/>
    <property type="molecule type" value="Genomic_DNA"/>
</dbReference>
<name>A0A6I4INE7_9SPHI</name>
<dbReference type="AlphaFoldDB" id="A0A6I4INE7"/>
<sequence>MDKQDIILRQYREIKSALNDKLILQGYAPVHELANDEVFGSRYMIWSNNMEAMRLTWDGKEQWFILEITEDLPLHALSRWDEIVVTPFNPGRHTAADGNAITDDFIKNLE</sequence>
<accession>A0A6I4INE7</accession>
<dbReference type="KEGG" id="mgik:GO620_014585"/>